<evidence type="ECO:0008006" key="3">
    <source>
        <dbReference type="Google" id="ProtNLM"/>
    </source>
</evidence>
<dbReference type="AlphaFoldDB" id="A0A1Y2PHJ2"/>
<gene>
    <name evidence="1" type="ORF">WH52_02220</name>
</gene>
<sequence>MRTFLGFLFVFIFFVSCNNTPQGNPERFKKGTFEIPAGDGYGKTFITRVDSLQIEEYTKEVSVYKDSVATLKKVKHIDTLFIKWKNNFAYSLRMKNPKTKLDKDPIFVQINKVTDTSYSFTAKIGYSNFKQKGTVFISKKQ</sequence>
<reference evidence="1" key="1">
    <citation type="submission" date="2015-03" db="EMBL/GenBank/DDBJ databases">
        <title>Genome sequence of Tenacibaculum sp. S2-2, isolated from intestinal microbiota of sea cucumber, Apostichopus japonicas.</title>
        <authorList>
            <person name="Shao Z."/>
            <person name="Wang L."/>
            <person name="Li X."/>
        </authorList>
    </citation>
    <scope>NUCLEOTIDE SEQUENCE [LARGE SCALE GENOMIC DNA]</scope>
    <source>
        <strain evidence="1">S2-2</strain>
    </source>
</reference>
<dbReference type="OrthoDB" id="1202013at2"/>
<name>A0A1Y2PHJ2_9FLAO</name>
<dbReference type="STRING" id="1635173.WH52_02220"/>
<accession>A0A1Y2PHJ2</accession>
<proteinExistence type="predicted"/>
<dbReference type="PROSITE" id="PS51257">
    <property type="entry name" value="PROKAR_LIPOPROTEIN"/>
    <property type="match status" value="1"/>
</dbReference>
<dbReference type="EMBL" id="LAPZ01000001">
    <property type="protein sequence ID" value="OSY89471.1"/>
    <property type="molecule type" value="Genomic_DNA"/>
</dbReference>
<evidence type="ECO:0000313" key="1">
    <source>
        <dbReference type="EMBL" id="OSY89471.1"/>
    </source>
</evidence>
<organism evidence="1 2">
    <name type="scientific">Tenacibaculum holothuriorum</name>
    <dbReference type="NCBI Taxonomy" id="1635173"/>
    <lineage>
        <taxon>Bacteria</taxon>
        <taxon>Pseudomonadati</taxon>
        <taxon>Bacteroidota</taxon>
        <taxon>Flavobacteriia</taxon>
        <taxon>Flavobacteriales</taxon>
        <taxon>Flavobacteriaceae</taxon>
        <taxon>Tenacibaculum</taxon>
    </lineage>
</organism>
<dbReference type="Proteomes" id="UP000194221">
    <property type="component" value="Unassembled WGS sequence"/>
</dbReference>
<keyword evidence="2" id="KW-1185">Reference proteome</keyword>
<comment type="caution">
    <text evidence="1">The sequence shown here is derived from an EMBL/GenBank/DDBJ whole genome shotgun (WGS) entry which is preliminary data.</text>
</comment>
<dbReference type="RefSeq" id="WP_086029283.1">
    <property type="nucleotide sequence ID" value="NZ_LAPZ01000001.1"/>
</dbReference>
<dbReference type="InParanoid" id="A0A1Y2PHJ2"/>
<evidence type="ECO:0000313" key="2">
    <source>
        <dbReference type="Proteomes" id="UP000194221"/>
    </source>
</evidence>
<protein>
    <recommendedName>
        <fullName evidence="3">Lipoprotein</fullName>
    </recommendedName>
</protein>